<dbReference type="EMBL" id="QGNW01001071">
    <property type="protein sequence ID" value="RVW56769.1"/>
    <property type="molecule type" value="Genomic_DNA"/>
</dbReference>
<evidence type="ECO:0000313" key="4">
    <source>
        <dbReference type="Proteomes" id="UP000288805"/>
    </source>
</evidence>
<evidence type="ECO:0000256" key="1">
    <source>
        <dbReference type="SAM" id="MobiDB-lite"/>
    </source>
</evidence>
<name>A0A438F9Z4_VITVI</name>
<comment type="caution">
    <text evidence="3">The sequence shown here is derived from an EMBL/GenBank/DDBJ whole genome shotgun (WGS) entry which is preliminary data.</text>
</comment>
<protein>
    <submittedName>
        <fullName evidence="3">Retrovirus-related Pol polyprotein from transposon RE1</fullName>
    </submittedName>
</protein>
<dbReference type="InterPro" id="IPR013103">
    <property type="entry name" value="RVT_2"/>
</dbReference>
<evidence type="ECO:0000313" key="3">
    <source>
        <dbReference type="EMBL" id="RVW56769.1"/>
    </source>
</evidence>
<feature type="compositionally biased region" description="Polar residues" evidence="1">
    <location>
        <begin position="134"/>
        <end position="149"/>
    </location>
</feature>
<dbReference type="AlphaFoldDB" id="A0A438F9Z4"/>
<feature type="region of interest" description="Disordered" evidence="1">
    <location>
        <begin position="128"/>
        <end position="153"/>
    </location>
</feature>
<dbReference type="Proteomes" id="UP000288805">
    <property type="component" value="Unassembled WGS sequence"/>
</dbReference>
<evidence type="ECO:0000259" key="2">
    <source>
        <dbReference type="Pfam" id="PF07727"/>
    </source>
</evidence>
<dbReference type="Pfam" id="PF07727">
    <property type="entry name" value="RVT_2"/>
    <property type="match status" value="1"/>
</dbReference>
<organism evidence="3 4">
    <name type="scientific">Vitis vinifera</name>
    <name type="common">Grape</name>
    <dbReference type="NCBI Taxonomy" id="29760"/>
    <lineage>
        <taxon>Eukaryota</taxon>
        <taxon>Viridiplantae</taxon>
        <taxon>Streptophyta</taxon>
        <taxon>Embryophyta</taxon>
        <taxon>Tracheophyta</taxon>
        <taxon>Spermatophyta</taxon>
        <taxon>Magnoliopsida</taxon>
        <taxon>eudicotyledons</taxon>
        <taxon>Gunneridae</taxon>
        <taxon>Pentapetalae</taxon>
        <taxon>rosids</taxon>
        <taxon>Vitales</taxon>
        <taxon>Vitaceae</taxon>
        <taxon>Viteae</taxon>
        <taxon>Vitis</taxon>
    </lineage>
</organism>
<proteinExistence type="predicted"/>
<reference evidence="3 4" key="1">
    <citation type="journal article" date="2018" name="PLoS Genet.">
        <title>Population sequencing reveals clonal diversity and ancestral inbreeding in the grapevine cultivar Chardonnay.</title>
        <authorList>
            <person name="Roach M.J."/>
            <person name="Johnson D.L."/>
            <person name="Bohlmann J."/>
            <person name="van Vuuren H.J."/>
            <person name="Jones S.J."/>
            <person name="Pretorius I.S."/>
            <person name="Schmidt S.A."/>
            <person name="Borneman A.R."/>
        </authorList>
    </citation>
    <scope>NUCLEOTIDE SEQUENCE [LARGE SCALE GENOMIC DNA]</scope>
    <source>
        <strain evidence="4">cv. Chardonnay</strain>
        <tissue evidence="3">Leaf</tissue>
    </source>
</reference>
<sequence length="223" mass="25562">MGSKWIFTVKYKYDGSLDKYKVRLVTKGYSQTYCIDYHVTLALAAKMNTIDILLSLVGVKDWSLHQVDVKNVFLHRDLEEEVYMDIPPRCGTEYKMPSLIPAKSFWPYLNSIISLSLSHSGHQSLFSEPREKTLSSQSNSRQKTLTAGNFSGELSGELSGDGFFLHRKERLEEISICPKASEPETHPRAAHARFSGRRLHLTRRRVRAREPLFRRRASSSRLA</sequence>
<gene>
    <name evidence="3" type="primary">RE1_225</name>
    <name evidence="3" type="ORF">CK203_082694</name>
</gene>
<accession>A0A438F9Z4</accession>
<feature type="domain" description="Reverse transcriptase Ty1/copia-type" evidence="2">
    <location>
        <begin position="2"/>
        <end position="90"/>
    </location>
</feature>